<comment type="caution">
    <text evidence="3">The sequence shown here is derived from an EMBL/GenBank/DDBJ whole genome shotgun (WGS) entry which is preliminary data.</text>
</comment>
<proteinExistence type="predicted"/>
<dbReference type="PANTHER" id="PTHR38687:SF2">
    <property type="entry name" value="CELL DIVISION PROTEIN FTSN"/>
    <property type="match status" value="1"/>
</dbReference>
<dbReference type="Gene3D" id="3.30.70.1070">
    <property type="entry name" value="Sporulation related repeat"/>
    <property type="match status" value="1"/>
</dbReference>
<reference evidence="3 4" key="1">
    <citation type="submission" date="2023-09" db="EMBL/GenBank/DDBJ databases">
        <authorList>
            <person name="Rey-Velasco X."/>
        </authorList>
    </citation>
    <scope>NUCLEOTIDE SEQUENCE [LARGE SCALE GENOMIC DNA]</scope>
    <source>
        <strain evidence="3 4">P117</strain>
    </source>
</reference>
<accession>A0ABU2ZL43</accession>
<evidence type="ECO:0000259" key="2">
    <source>
        <dbReference type="PROSITE" id="PS51724"/>
    </source>
</evidence>
<dbReference type="InterPro" id="IPR052521">
    <property type="entry name" value="Cell_div_SPOR-domain"/>
</dbReference>
<dbReference type="SUPFAM" id="SSF110997">
    <property type="entry name" value="Sporulation related repeat"/>
    <property type="match status" value="1"/>
</dbReference>
<dbReference type="EMBL" id="JAVRHX010000001">
    <property type="protein sequence ID" value="MDT0593337.1"/>
    <property type="molecule type" value="Genomic_DNA"/>
</dbReference>
<keyword evidence="1" id="KW-0472">Membrane</keyword>
<dbReference type="InterPro" id="IPR007730">
    <property type="entry name" value="SPOR-like_dom"/>
</dbReference>
<dbReference type="RefSeq" id="WP_311366859.1">
    <property type="nucleotide sequence ID" value="NZ_JAVRHX010000001.1"/>
</dbReference>
<evidence type="ECO:0000313" key="4">
    <source>
        <dbReference type="Proteomes" id="UP001253545"/>
    </source>
</evidence>
<feature type="transmembrane region" description="Helical" evidence="1">
    <location>
        <begin position="21"/>
        <end position="43"/>
    </location>
</feature>
<organism evidence="3 4">
    <name type="scientific">Glaciecola petra</name>
    <dbReference type="NCBI Taxonomy" id="3075602"/>
    <lineage>
        <taxon>Bacteria</taxon>
        <taxon>Pseudomonadati</taxon>
        <taxon>Pseudomonadota</taxon>
        <taxon>Gammaproteobacteria</taxon>
        <taxon>Alteromonadales</taxon>
        <taxon>Alteromonadaceae</taxon>
        <taxon>Glaciecola</taxon>
    </lineage>
</organism>
<keyword evidence="4" id="KW-1185">Reference proteome</keyword>
<dbReference type="PROSITE" id="PS51724">
    <property type="entry name" value="SPOR"/>
    <property type="match status" value="1"/>
</dbReference>
<dbReference type="InterPro" id="IPR036680">
    <property type="entry name" value="SPOR-like_sf"/>
</dbReference>
<name>A0ABU2ZL43_9ALTE</name>
<dbReference type="PANTHER" id="PTHR38687">
    <property type="entry name" value="CELL DIVISION PROTEIN DEDD-RELATED"/>
    <property type="match status" value="1"/>
</dbReference>
<evidence type="ECO:0000313" key="3">
    <source>
        <dbReference type="EMBL" id="MDT0593337.1"/>
    </source>
</evidence>
<dbReference type="Pfam" id="PF05036">
    <property type="entry name" value="SPOR"/>
    <property type="match status" value="1"/>
</dbReference>
<evidence type="ECO:0000256" key="1">
    <source>
        <dbReference type="SAM" id="Phobius"/>
    </source>
</evidence>
<keyword evidence="1" id="KW-0812">Transmembrane</keyword>
<dbReference type="Proteomes" id="UP001253545">
    <property type="component" value="Unassembled WGS sequence"/>
</dbReference>
<keyword evidence="1" id="KW-1133">Transmembrane helix</keyword>
<protein>
    <submittedName>
        <fullName evidence="3">SPOR domain-containing protein</fullName>
    </submittedName>
</protein>
<gene>
    <name evidence="3" type="ORF">RM552_00595</name>
</gene>
<feature type="domain" description="SPOR" evidence="2">
    <location>
        <begin position="124"/>
        <end position="201"/>
    </location>
</feature>
<sequence length="201" mass="22632">MPTKDYVRTPQKRKQTKKKKQSLPIFKILLAVALIVSFIFALYQLSQSDKQNKVSSLESESEAASKNLDQSIASNDVKNTAIADNNSAIEVAELPPLPELDDEEWEYIDSLPEYSVEVDAKGPIKSIGTYIMQCGSFKRASQAEELRAKIALAGKESQIKVSDMETGIWYRVVLGTYDNKRLAERVRDEIERANINGCKIW</sequence>